<evidence type="ECO:0000313" key="3">
    <source>
        <dbReference type="Proteomes" id="UP000736672"/>
    </source>
</evidence>
<keyword evidence="3" id="KW-1185">Reference proteome</keyword>
<evidence type="ECO:0000313" key="2">
    <source>
        <dbReference type="EMBL" id="KAH7275782.1"/>
    </source>
</evidence>
<organism evidence="2 3">
    <name type="scientific">Fusarium solani</name>
    <name type="common">Filamentous fungus</name>
    <dbReference type="NCBI Taxonomy" id="169388"/>
    <lineage>
        <taxon>Eukaryota</taxon>
        <taxon>Fungi</taxon>
        <taxon>Dikarya</taxon>
        <taxon>Ascomycota</taxon>
        <taxon>Pezizomycotina</taxon>
        <taxon>Sordariomycetes</taxon>
        <taxon>Hypocreomycetidae</taxon>
        <taxon>Hypocreales</taxon>
        <taxon>Nectriaceae</taxon>
        <taxon>Fusarium</taxon>
        <taxon>Fusarium solani species complex</taxon>
    </lineage>
</organism>
<dbReference type="EMBL" id="JAGTJS010000001">
    <property type="protein sequence ID" value="KAH7275782.1"/>
    <property type="molecule type" value="Genomic_DNA"/>
</dbReference>
<feature type="compositionally biased region" description="Basic and acidic residues" evidence="1">
    <location>
        <begin position="124"/>
        <end position="144"/>
    </location>
</feature>
<feature type="compositionally biased region" description="Basic residues" evidence="1">
    <location>
        <begin position="1"/>
        <end position="15"/>
    </location>
</feature>
<name>A0A9P9RE90_FUSSL</name>
<dbReference type="AlphaFoldDB" id="A0A9P9RE90"/>
<evidence type="ECO:0000256" key="1">
    <source>
        <dbReference type="SAM" id="MobiDB-lite"/>
    </source>
</evidence>
<reference evidence="2" key="1">
    <citation type="journal article" date="2021" name="Nat. Commun.">
        <title>Genetic determinants of endophytism in the Arabidopsis root mycobiome.</title>
        <authorList>
            <person name="Mesny F."/>
            <person name="Miyauchi S."/>
            <person name="Thiergart T."/>
            <person name="Pickel B."/>
            <person name="Atanasova L."/>
            <person name="Karlsson M."/>
            <person name="Huettel B."/>
            <person name="Barry K.W."/>
            <person name="Haridas S."/>
            <person name="Chen C."/>
            <person name="Bauer D."/>
            <person name="Andreopoulos W."/>
            <person name="Pangilinan J."/>
            <person name="LaButti K."/>
            <person name="Riley R."/>
            <person name="Lipzen A."/>
            <person name="Clum A."/>
            <person name="Drula E."/>
            <person name="Henrissat B."/>
            <person name="Kohler A."/>
            <person name="Grigoriev I.V."/>
            <person name="Martin F.M."/>
            <person name="Hacquard S."/>
        </authorList>
    </citation>
    <scope>NUCLEOTIDE SEQUENCE</scope>
    <source>
        <strain evidence="2">FSSC 5 MPI-SDFR-AT-0091</strain>
    </source>
</reference>
<dbReference type="OrthoDB" id="5106716at2759"/>
<sequence length="273" mass="31067">MAGRLRSIKKRASRLFHRDHAPNLSEGAIPPNNDSSADASVKPRHWKSLSLLSRKSKSDQTEPPPRDDFLAHPAVHPLAADPAPRTPRLERPKPGLDFASPVENRSHHSSKASDASSRLAMQQTDRERRLSHSADPEDLHDRLSRPAITQETDPPTTKHLLQDSDMTQEAQYELVNDQVLAATNDEAGFRLQNTVDIDHTVHPRTPVVHEQIKPHVHTIYEPKRTRSIHHHEHRTYIQPIADPDPTILPEQHWLQTETGEMYRIPDELGRKLM</sequence>
<gene>
    <name evidence="2" type="ORF">B0J15DRAFT_24897</name>
</gene>
<dbReference type="Proteomes" id="UP000736672">
    <property type="component" value="Unassembled WGS sequence"/>
</dbReference>
<feature type="region of interest" description="Disordered" evidence="1">
    <location>
        <begin position="1"/>
        <end position="160"/>
    </location>
</feature>
<accession>A0A9P9RE90</accession>
<proteinExistence type="predicted"/>
<comment type="caution">
    <text evidence="2">The sequence shown here is derived from an EMBL/GenBank/DDBJ whole genome shotgun (WGS) entry which is preliminary data.</text>
</comment>
<protein>
    <submittedName>
        <fullName evidence="2">Uncharacterized protein</fullName>
    </submittedName>
</protein>
<feature type="compositionally biased region" description="Basic and acidic residues" evidence="1">
    <location>
        <begin position="56"/>
        <end position="70"/>
    </location>
</feature>